<dbReference type="PROSITE" id="PS51186">
    <property type="entry name" value="GNAT"/>
    <property type="match status" value="1"/>
</dbReference>
<dbReference type="Gene3D" id="3.40.630.30">
    <property type="match status" value="1"/>
</dbReference>
<comment type="caution">
    <text evidence="3">The sequence shown here is derived from an EMBL/GenBank/DDBJ whole genome shotgun (WGS) entry which is preliminary data.</text>
</comment>
<evidence type="ECO:0000256" key="1">
    <source>
        <dbReference type="SAM" id="MobiDB-lite"/>
    </source>
</evidence>
<dbReference type="AlphaFoldDB" id="A0A8J4BIJ0"/>
<proteinExistence type="predicted"/>
<dbReference type="SUPFAM" id="SSF55729">
    <property type="entry name" value="Acyl-CoA N-acyltransferases (Nat)"/>
    <property type="match status" value="1"/>
</dbReference>
<dbReference type="PANTHER" id="PTHR13355:SF15">
    <property type="entry name" value="GCN5-RELATED N-ACETYLTRANSFERASE 3, CHLOROPLASTIC"/>
    <property type="match status" value="1"/>
</dbReference>
<protein>
    <recommendedName>
        <fullName evidence="2">N-acetyltransferase domain-containing protein</fullName>
    </recommendedName>
</protein>
<gene>
    <name evidence="3" type="ORF">Vafri_15875</name>
</gene>
<feature type="compositionally biased region" description="Low complexity" evidence="1">
    <location>
        <begin position="271"/>
        <end position="285"/>
    </location>
</feature>
<reference evidence="3" key="1">
    <citation type="journal article" date="2021" name="Proc. Natl. Acad. Sci. U.S.A.">
        <title>Three genomes in the algal genus Volvox reveal the fate of a haploid sex-determining region after a transition to homothallism.</title>
        <authorList>
            <person name="Yamamoto K."/>
            <person name="Hamaji T."/>
            <person name="Kawai-Toyooka H."/>
            <person name="Matsuzaki R."/>
            <person name="Takahashi F."/>
            <person name="Nishimura Y."/>
            <person name="Kawachi M."/>
            <person name="Noguchi H."/>
            <person name="Minakuchi Y."/>
            <person name="Umen J.G."/>
            <person name="Toyoda A."/>
            <person name="Nozaki H."/>
        </authorList>
    </citation>
    <scope>NUCLEOTIDE SEQUENCE</scope>
    <source>
        <strain evidence="3">NIES-3780</strain>
    </source>
</reference>
<dbReference type="CDD" id="cd04301">
    <property type="entry name" value="NAT_SF"/>
    <property type="match status" value="1"/>
</dbReference>
<feature type="region of interest" description="Disordered" evidence="1">
    <location>
        <begin position="561"/>
        <end position="581"/>
    </location>
</feature>
<name>A0A8J4BIJ0_9CHLO</name>
<dbReference type="GO" id="GO:0006048">
    <property type="term" value="P:UDP-N-acetylglucosamine biosynthetic process"/>
    <property type="evidence" value="ECO:0007669"/>
    <property type="project" value="UniProtKB-UniPathway"/>
</dbReference>
<sequence length="596" mass="63107">MRPTGGLVRRNACVCTAQAGWNSLGSSARSKAYPPLTYSINRLDITGAELGMLLAASTSDAMDGRGAAPLCRQNYSYWRSPEGLHHATKLEVALRHSVAAVACFTTWNVYGESVAASTASGGGSGAEARCESGRGGGFLCYAADGQQASQPSRGVSRAQQQQRPAQRLAWHESEHLQREQQLQQQGSCEREWKHELNRIYSSTCRSADRGATTAEARTASTAPGLAATAEEAVVGTVSFLGAPGTLSPSAQLSPAPCCSSSCSCSSFSSSSSPSSSSSSSSSQSSAHPSFRSYGDKPSAPPGVPEMDWNWMLTPNRRDYSNSSSGSSSNSIDVIGNNSDGRNSGKSRDPVGQDAGWSSSTSSSSSAVAQRALWSWSKSFTSTTTSMSSSSSQSSRKHLVGFARATGDNSLVATIYDVAVHPAVRGQGIGSRLVKLLVQQIQARTVYDIGVVTPAEAFSFWERCAFDDDREGSTFMTFVGRQVGQCGGDDEPGWDEEEEAAHEEVGFGAPRNSQQLLDLSDLGYWDAASRSRSLQALLASKLQRMKEAQWGLATVAGAEAGMAGEGGKRGINPGDGRVRWGLHRPRDAVSGRSYFDK</sequence>
<evidence type="ECO:0000259" key="2">
    <source>
        <dbReference type="PROSITE" id="PS51186"/>
    </source>
</evidence>
<dbReference type="UniPathway" id="UPA00113">
    <property type="reaction ID" value="UER00529"/>
</dbReference>
<keyword evidence="4" id="KW-1185">Reference proteome</keyword>
<feature type="domain" description="N-acetyltransferase" evidence="2">
    <location>
        <begin position="397"/>
        <end position="500"/>
    </location>
</feature>
<accession>A0A8J4BIJ0</accession>
<dbReference type="PANTHER" id="PTHR13355">
    <property type="entry name" value="GLUCOSAMINE 6-PHOSPHATE N-ACETYLTRANSFERASE"/>
    <property type="match status" value="1"/>
</dbReference>
<dbReference type="InterPro" id="IPR000182">
    <property type="entry name" value="GNAT_dom"/>
</dbReference>
<dbReference type="InterPro" id="IPR039143">
    <property type="entry name" value="GNPNAT1-like"/>
</dbReference>
<dbReference type="EMBL" id="BNCO01000045">
    <property type="protein sequence ID" value="GIL61426.1"/>
    <property type="molecule type" value="Genomic_DNA"/>
</dbReference>
<feature type="compositionally biased region" description="Low complexity" evidence="1">
    <location>
        <begin position="320"/>
        <end position="339"/>
    </location>
</feature>
<dbReference type="InterPro" id="IPR016181">
    <property type="entry name" value="Acyl_CoA_acyltransferase"/>
</dbReference>
<organism evidence="3 4">
    <name type="scientific">Volvox africanus</name>
    <dbReference type="NCBI Taxonomy" id="51714"/>
    <lineage>
        <taxon>Eukaryota</taxon>
        <taxon>Viridiplantae</taxon>
        <taxon>Chlorophyta</taxon>
        <taxon>core chlorophytes</taxon>
        <taxon>Chlorophyceae</taxon>
        <taxon>CS clade</taxon>
        <taxon>Chlamydomonadales</taxon>
        <taxon>Volvocaceae</taxon>
        <taxon>Volvox</taxon>
    </lineage>
</organism>
<dbReference type="Pfam" id="PF00583">
    <property type="entry name" value="Acetyltransf_1"/>
    <property type="match status" value="1"/>
</dbReference>
<feature type="region of interest" description="Disordered" evidence="1">
    <location>
        <begin position="271"/>
        <end position="362"/>
    </location>
</feature>
<evidence type="ECO:0000313" key="4">
    <source>
        <dbReference type="Proteomes" id="UP000747399"/>
    </source>
</evidence>
<dbReference type="GO" id="GO:0008080">
    <property type="term" value="F:N-acetyltransferase activity"/>
    <property type="evidence" value="ECO:0007669"/>
    <property type="project" value="TreeGrafter"/>
</dbReference>
<dbReference type="Proteomes" id="UP000747399">
    <property type="component" value="Unassembled WGS sequence"/>
</dbReference>
<evidence type="ECO:0000313" key="3">
    <source>
        <dbReference type="EMBL" id="GIL61426.1"/>
    </source>
</evidence>